<evidence type="ECO:0000256" key="2">
    <source>
        <dbReference type="ARBA" id="ARBA00023002"/>
    </source>
</evidence>
<dbReference type="GO" id="GO:0016491">
    <property type="term" value="F:oxidoreductase activity"/>
    <property type="evidence" value="ECO:0007669"/>
    <property type="project" value="UniProtKB-KW"/>
</dbReference>
<dbReference type="InterPro" id="IPR036291">
    <property type="entry name" value="NAD(P)-bd_dom_sf"/>
</dbReference>
<dbReference type="Gene3D" id="3.40.50.720">
    <property type="entry name" value="NAD(P)-binding Rossmann-like Domain"/>
    <property type="match status" value="1"/>
</dbReference>
<dbReference type="SUPFAM" id="SSF51735">
    <property type="entry name" value="NAD(P)-binding Rossmann-fold domains"/>
    <property type="match status" value="1"/>
</dbReference>
<keyword evidence="2" id="KW-0560">Oxidoreductase</keyword>
<dbReference type="RefSeq" id="WP_109089494.1">
    <property type="nucleotide sequence ID" value="NZ_QEXO01000004.1"/>
</dbReference>
<dbReference type="PRINTS" id="PR00080">
    <property type="entry name" value="SDRFAMILY"/>
</dbReference>
<dbReference type="PANTHER" id="PTHR24321">
    <property type="entry name" value="DEHYDROGENASES, SHORT CHAIN"/>
    <property type="match status" value="1"/>
</dbReference>
<dbReference type="PRINTS" id="PR00081">
    <property type="entry name" value="GDHRDH"/>
</dbReference>
<evidence type="ECO:0000313" key="3">
    <source>
        <dbReference type="EMBL" id="PWE13159.1"/>
    </source>
</evidence>
<protein>
    <submittedName>
        <fullName evidence="3">Short-chain dehydrogenase</fullName>
    </submittedName>
</protein>
<dbReference type="NCBIfam" id="NF006121">
    <property type="entry name" value="PRK08265.1"/>
    <property type="match status" value="1"/>
</dbReference>
<comment type="similarity">
    <text evidence="1">Belongs to the short-chain dehydrogenases/reductases (SDR) family.</text>
</comment>
<evidence type="ECO:0000256" key="1">
    <source>
        <dbReference type="ARBA" id="ARBA00006484"/>
    </source>
</evidence>
<sequence length="275" mass="28669">MQQDMKVNLQGKVAIVTGSTQGLGADIALALCAAGAWVLIVGRSQEEGQRTEARLQAVGKAQFMAANICDDAQLDACVQVALAQTGRIDIVVNNACSYGDEGLASSRELWHQTLDVNLISSAILAQKATPHMGQGGVIINMGSTGGKFGVAGRALYPASKAAILQFTKSLAVELAPSGIRVLTVSPAWTWSPSVERMSGGSRELANQVGAQVHPLGRVGSGEEVAQVVLFAVSGAASWMTGIDLPVDGGFSVLGPEQGKSPRHWFERWQAQSSGS</sequence>
<dbReference type="FunFam" id="3.40.50.720:FF:000084">
    <property type="entry name" value="Short-chain dehydrogenase reductase"/>
    <property type="match status" value="1"/>
</dbReference>
<proteinExistence type="inferred from homology"/>
<dbReference type="CDD" id="cd05233">
    <property type="entry name" value="SDR_c"/>
    <property type="match status" value="1"/>
</dbReference>
<name>A0A2U2BGM0_ALCFA</name>
<dbReference type="InterPro" id="IPR020904">
    <property type="entry name" value="Sc_DH/Rdtase_CS"/>
</dbReference>
<comment type="caution">
    <text evidence="3">The sequence shown here is derived from an EMBL/GenBank/DDBJ whole genome shotgun (WGS) entry which is preliminary data.</text>
</comment>
<dbReference type="InterPro" id="IPR002347">
    <property type="entry name" value="SDR_fam"/>
</dbReference>
<dbReference type="PROSITE" id="PS00061">
    <property type="entry name" value="ADH_SHORT"/>
    <property type="match status" value="1"/>
</dbReference>
<dbReference type="STRING" id="511.UZ73_16160"/>
<accession>A0A2U2BGM0</accession>
<dbReference type="EMBL" id="QEXO01000004">
    <property type="protein sequence ID" value="PWE13159.1"/>
    <property type="molecule type" value="Genomic_DNA"/>
</dbReference>
<dbReference type="Proteomes" id="UP000245216">
    <property type="component" value="Unassembled WGS sequence"/>
</dbReference>
<evidence type="ECO:0000313" key="4">
    <source>
        <dbReference type="Proteomes" id="UP000245216"/>
    </source>
</evidence>
<reference evidence="3 4" key="2">
    <citation type="submission" date="2018-05" db="EMBL/GenBank/DDBJ databases">
        <authorList>
            <person name="Lanie J.A."/>
            <person name="Ng W.-L."/>
            <person name="Kazmierczak K.M."/>
            <person name="Andrzejewski T.M."/>
            <person name="Davidsen T.M."/>
            <person name="Wayne K.J."/>
            <person name="Tettelin H."/>
            <person name="Glass J.I."/>
            <person name="Rusch D."/>
            <person name="Podicherti R."/>
            <person name="Tsui H.-C.T."/>
            <person name="Winkler M.E."/>
        </authorList>
    </citation>
    <scope>NUCLEOTIDE SEQUENCE [LARGE SCALE GENOMIC DNA]</scope>
    <source>
        <strain evidence="3 4">YBY</strain>
    </source>
</reference>
<dbReference type="AlphaFoldDB" id="A0A2U2BGM0"/>
<dbReference type="Pfam" id="PF13561">
    <property type="entry name" value="adh_short_C2"/>
    <property type="match status" value="1"/>
</dbReference>
<gene>
    <name evidence="3" type="ORF">DF183_15115</name>
</gene>
<reference evidence="3 4" key="1">
    <citation type="submission" date="2018-05" db="EMBL/GenBank/DDBJ databases">
        <title>Genome Sequence of an Efficient Indole-Degrading Bacterium, Alcaligenes sp.YBY.</title>
        <authorList>
            <person name="Yang B."/>
        </authorList>
    </citation>
    <scope>NUCLEOTIDE SEQUENCE [LARGE SCALE GENOMIC DNA]</scope>
    <source>
        <strain evidence="3 4">YBY</strain>
    </source>
</reference>
<organism evidence="3 4">
    <name type="scientific">Alcaligenes faecalis</name>
    <dbReference type="NCBI Taxonomy" id="511"/>
    <lineage>
        <taxon>Bacteria</taxon>
        <taxon>Pseudomonadati</taxon>
        <taxon>Pseudomonadota</taxon>
        <taxon>Betaproteobacteria</taxon>
        <taxon>Burkholderiales</taxon>
        <taxon>Alcaligenaceae</taxon>
        <taxon>Alcaligenes</taxon>
    </lineage>
</organism>
<dbReference type="PANTHER" id="PTHR24321:SF8">
    <property type="entry name" value="ESTRADIOL 17-BETA-DEHYDROGENASE 8-RELATED"/>
    <property type="match status" value="1"/>
</dbReference>